<organism evidence="3 4">
    <name type="scientific">Candidatus Vogelbacteria bacterium RIFOXYD1_FULL_51_18</name>
    <dbReference type="NCBI Taxonomy" id="1802440"/>
    <lineage>
        <taxon>Bacteria</taxon>
        <taxon>Candidatus Vogeliibacteriota</taxon>
    </lineage>
</organism>
<keyword evidence="2" id="KW-0812">Transmembrane</keyword>
<sequence>MADVQFEEGNVSSDGGGGETGEARGMVGWLIRLSGGRFTPTTANIILACFGVAMILLSIIIVWRL</sequence>
<reference evidence="3 4" key="1">
    <citation type="journal article" date="2016" name="Nat. Commun.">
        <title>Thousands of microbial genomes shed light on interconnected biogeochemical processes in an aquifer system.</title>
        <authorList>
            <person name="Anantharaman K."/>
            <person name="Brown C.T."/>
            <person name="Hug L.A."/>
            <person name="Sharon I."/>
            <person name="Castelle C.J."/>
            <person name="Probst A.J."/>
            <person name="Thomas B.C."/>
            <person name="Singh A."/>
            <person name="Wilkins M.J."/>
            <person name="Karaoz U."/>
            <person name="Brodie E.L."/>
            <person name="Williams K.H."/>
            <person name="Hubbard S.S."/>
            <person name="Banfield J.F."/>
        </authorList>
    </citation>
    <scope>NUCLEOTIDE SEQUENCE [LARGE SCALE GENOMIC DNA]</scope>
</reference>
<name>A0A1G2QI14_9BACT</name>
<feature type="region of interest" description="Disordered" evidence="1">
    <location>
        <begin position="1"/>
        <end position="22"/>
    </location>
</feature>
<accession>A0A1G2QI14</accession>
<keyword evidence="2" id="KW-1133">Transmembrane helix</keyword>
<protein>
    <submittedName>
        <fullName evidence="3">Uncharacterized protein</fullName>
    </submittedName>
</protein>
<dbReference type="EMBL" id="MHTL01000017">
    <property type="protein sequence ID" value="OHA60215.1"/>
    <property type="molecule type" value="Genomic_DNA"/>
</dbReference>
<dbReference type="AlphaFoldDB" id="A0A1G2QI14"/>
<proteinExistence type="predicted"/>
<dbReference type="STRING" id="1802440.A2569_01485"/>
<gene>
    <name evidence="3" type="ORF">A2569_01485</name>
</gene>
<keyword evidence="2" id="KW-0472">Membrane</keyword>
<evidence type="ECO:0000256" key="1">
    <source>
        <dbReference type="SAM" id="MobiDB-lite"/>
    </source>
</evidence>
<feature type="transmembrane region" description="Helical" evidence="2">
    <location>
        <begin position="43"/>
        <end position="63"/>
    </location>
</feature>
<comment type="caution">
    <text evidence="3">The sequence shown here is derived from an EMBL/GenBank/DDBJ whole genome shotgun (WGS) entry which is preliminary data.</text>
</comment>
<evidence type="ECO:0000313" key="3">
    <source>
        <dbReference type="EMBL" id="OHA60215.1"/>
    </source>
</evidence>
<evidence type="ECO:0000256" key="2">
    <source>
        <dbReference type="SAM" id="Phobius"/>
    </source>
</evidence>
<evidence type="ECO:0000313" key="4">
    <source>
        <dbReference type="Proteomes" id="UP000177090"/>
    </source>
</evidence>
<dbReference type="Proteomes" id="UP000177090">
    <property type="component" value="Unassembled WGS sequence"/>
</dbReference>